<accession>A0A934W4S7</accession>
<dbReference type="Proteomes" id="UP000622890">
    <property type="component" value="Unassembled WGS sequence"/>
</dbReference>
<gene>
    <name evidence="3" type="ORF">JJB74_30000</name>
</gene>
<name>A0A934W4S7_9BURK</name>
<dbReference type="Gene3D" id="3.90.470.20">
    <property type="entry name" value="4'-phosphopantetheinyl transferase domain"/>
    <property type="match status" value="1"/>
</dbReference>
<evidence type="ECO:0000259" key="2">
    <source>
        <dbReference type="Pfam" id="PF01648"/>
    </source>
</evidence>
<evidence type="ECO:0000313" key="4">
    <source>
        <dbReference type="Proteomes" id="UP000622890"/>
    </source>
</evidence>
<dbReference type="RefSeq" id="WP_200598237.1">
    <property type="nucleotide sequence ID" value="NZ_JAEPBG010000029.1"/>
</dbReference>
<organism evidence="3 4">
    <name type="scientific">Noviherbaspirillum pedocola</name>
    <dbReference type="NCBI Taxonomy" id="2801341"/>
    <lineage>
        <taxon>Bacteria</taxon>
        <taxon>Pseudomonadati</taxon>
        <taxon>Pseudomonadota</taxon>
        <taxon>Betaproteobacteria</taxon>
        <taxon>Burkholderiales</taxon>
        <taxon>Oxalobacteraceae</taxon>
        <taxon>Noviherbaspirillum</taxon>
    </lineage>
</organism>
<comment type="caution">
    <text evidence="3">The sequence shown here is derived from an EMBL/GenBank/DDBJ whole genome shotgun (WGS) entry which is preliminary data.</text>
</comment>
<evidence type="ECO:0000256" key="1">
    <source>
        <dbReference type="ARBA" id="ARBA00022679"/>
    </source>
</evidence>
<dbReference type="GO" id="GO:0000287">
    <property type="term" value="F:magnesium ion binding"/>
    <property type="evidence" value="ECO:0007669"/>
    <property type="project" value="InterPro"/>
</dbReference>
<keyword evidence="1 3" id="KW-0808">Transferase</keyword>
<sequence length="199" mass="21324">MSEVIVHHWPRDRAAALAALIKGDAPVLLQFATPQTTQRDAARAAVRDALCVLLADYLGCAPEAVPLVSIPGQALRLDVPGALPGISVSHDAGISLVALNAHGASGIDVMRLEDLPDWREVASDYLGAAACRHIAASARQERAQIFAAAWTRMEARLKCLGLALTEWTPTLERLLERCGAQSFMPAPGVVATLAWRRTY</sequence>
<feature type="domain" description="4'-phosphopantetheinyl transferase" evidence="2">
    <location>
        <begin position="106"/>
        <end position="169"/>
    </location>
</feature>
<dbReference type="InterPro" id="IPR037143">
    <property type="entry name" value="4-PPantetheinyl_Trfase_dom_sf"/>
</dbReference>
<reference evidence="3" key="1">
    <citation type="submission" date="2021-01" db="EMBL/GenBank/DDBJ databases">
        <title>Genome sequence of strain Noviherbaspirillum sp. DKR-6.</title>
        <authorList>
            <person name="Chaudhary D.K."/>
        </authorList>
    </citation>
    <scope>NUCLEOTIDE SEQUENCE</scope>
    <source>
        <strain evidence="3">DKR-6</strain>
    </source>
</reference>
<proteinExistence type="predicted"/>
<dbReference type="EMBL" id="JAEPBG010000029">
    <property type="protein sequence ID" value="MBK4738866.1"/>
    <property type="molecule type" value="Genomic_DNA"/>
</dbReference>
<evidence type="ECO:0000313" key="3">
    <source>
        <dbReference type="EMBL" id="MBK4738866.1"/>
    </source>
</evidence>
<dbReference type="GO" id="GO:0008897">
    <property type="term" value="F:holo-[acyl-carrier-protein] synthase activity"/>
    <property type="evidence" value="ECO:0007669"/>
    <property type="project" value="InterPro"/>
</dbReference>
<keyword evidence="4" id="KW-1185">Reference proteome</keyword>
<dbReference type="Pfam" id="PF01648">
    <property type="entry name" value="ACPS"/>
    <property type="match status" value="1"/>
</dbReference>
<protein>
    <submittedName>
        <fullName evidence="3">4'-phosphopantetheinyl transferase superfamily protein</fullName>
    </submittedName>
</protein>
<dbReference type="SUPFAM" id="SSF56214">
    <property type="entry name" value="4'-phosphopantetheinyl transferase"/>
    <property type="match status" value="1"/>
</dbReference>
<dbReference type="InterPro" id="IPR008278">
    <property type="entry name" value="4-PPantetheinyl_Trfase_dom"/>
</dbReference>
<dbReference type="AlphaFoldDB" id="A0A934W4S7"/>